<dbReference type="Gene3D" id="2.60.120.40">
    <property type="match status" value="1"/>
</dbReference>
<dbReference type="SUPFAM" id="SSF49842">
    <property type="entry name" value="TNF-like"/>
    <property type="match status" value="1"/>
</dbReference>
<protein>
    <submittedName>
        <fullName evidence="1">Uncharacterized protein</fullName>
    </submittedName>
</protein>
<gene>
    <name evidence="1" type="ORF">LCGC14_2094970</name>
</gene>
<organism evidence="1">
    <name type="scientific">marine sediment metagenome</name>
    <dbReference type="NCBI Taxonomy" id="412755"/>
    <lineage>
        <taxon>unclassified sequences</taxon>
        <taxon>metagenomes</taxon>
        <taxon>ecological metagenomes</taxon>
    </lineage>
</organism>
<dbReference type="AlphaFoldDB" id="A0A0F9EBK5"/>
<feature type="non-terminal residue" evidence="1">
    <location>
        <position position="1"/>
    </location>
</feature>
<reference evidence="1" key="1">
    <citation type="journal article" date="2015" name="Nature">
        <title>Complex archaea that bridge the gap between prokaryotes and eukaryotes.</title>
        <authorList>
            <person name="Spang A."/>
            <person name="Saw J.H."/>
            <person name="Jorgensen S.L."/>
            <person name="Zaremba-Niedzwiedzka K."/>
            <person name="Martijn J."/>
            <person name="Lind A.E."/>
            <person name="van Eijk R."/>
            <person name="Schleper C."/>
            <person name="Guy L."/>
            <person name="Ettema T.J."/>
        </authorList>
    </citation>
    <scope>NUCLEOTIDE SEQUENCE</scope>
</reference>
<dbReference type="InterPro" id="IPR008983">
    <property type="entry name" value="Tumour_necrosis_fac-like_dom"/>
</dbReference>
<sequence length="151" mass="16964">FLFAHTNDTIPVASAGVWYNITYSEEVSSPKLRITHTHDDNTNDTFIIQDDGYYNIHYAMSFQDATATPSAHIVMRVIKNDVEIPGTLLEEDSSKQYADFTVSNGPIVYLVTGDEIKFQFTSDDTDVSLTSHRTYGVHHDTSVIKIIKISN</sequence>
<comment type="caution">
    <text evidence="1">The sequence shown here is derived from an EMBL/GenBank/DDBJ whole genome shotgun (WGS) entry which is preliminary data.</text>
</comment>
<name>A0A0F9EBK5_9ZZZZ</name>
<dbReference type="EMBL" id="LAZR01025595">
    <property type="protein sequence ID" value="KKL71428.1"/>
    <property type="molecule type" value="Genomic_DNA"/>
</dbReference>
<evidence type="ECO:0000313" key="1">
    <source>
        <dbReference type="EMBL" id="KKL71428.1"/>
    </source>
</evidence>
<proteinExistence type="predicted"/>
<accession>A0A0F9EBK5</accession>